<evidence type="ECO:0000313" key="1">
    <source>
        <dbReference type="EMBL" id="MET3644615.1"/>
    </source>
</evidence>
<comment type="caution">
    <text evidence="1">The sequence shown here is derived from an EMBL/GenBank/DDBJ whole genome shotgun (WGS) entry which is preliminary data.</text>
</comment>
<keyword evidence="2" id="KW-1185">Reference proteome</keyword>
<dbReference type="Proteomes" id="UP001549055">
    <property type="component" value="Unassembled WGS sequence"/>
</dbReference>
<protein>
    <submittedName>
        <fullName evidence="1">Uncharacterized protein</fullName>
    </submittedName>
</protein>
<evidence type="ECO:0000313" key="2">
    <source>
        <dbReference type="Proteomes" id="UP001549055"/>
    </source>
</evidence>
<dbReference type="EMBL" id="JBEPMK010000004">
    <property type="protein sequence ID" value="MET3644615.1"/>
    <property type="molecule type" value="Genomic_DNA"/>
</dbReference>
<name>A0ABV2JMN9_9STRE</name>
<reference evidence="1 2" key="1">
    <citation type="submission" date="2024-06" db="EMBL/GenBank/DDBJ databases">
        <title>Genomic Encyclopedia of Type Strains, Phase IV (KMG-IV): sequencing the most valuable type-strain genomes for metagenomic binning, comparative biology and taxonomic classification.</title>
        <authorList>
            <person name="Goeker M."/>
        </authorList>
    </citation>
    <scope>NUCLEOTIDE SEQUENCE [LARGE SCALE GENOMIC DNA]</scope>
    <source>
        <strain evidence="1 2">DSM 15349</strain>
    </source>
</reference>
<sequence>MRSHFIFEEKVSYSQNYVTEPEIIPRQTGFYF</sequence>
<organism evidence="1 2">
    <name type="scientific">Streptococcus gallinaceus</name>
    <dbReference type="NCBI Taxonomy" id="165758"/>
    <lineage>
        <taxon>Bacteria</taxon>
        <taxon>Bacillati</taxon>
        <taxon>Bacillota</taxon>
        <taxon>Bacilli</taxon>
        <taxon>Lactobacillales</taxon>
        <taxon>Streptococcaceae</taxon>
        <taxon>Streptococcus</taxon>
    </lineage>
</organism>
<accession>A0ABV2JMN9</accession>
<gene>
    <name evidence="1" type="ORF">ABID27_001242</name>
</gene>
<proteinExistence type="predicted"/>